<dbReference type="Gene3D" id="3.40.50.200">
    <property type="entry name" value="Peptidase S8/S53 domain"/>
    <property type="match status" value="1"/>
</dbReference>
<name>A0A0A5GMA1_9BACI</name>
<evidence type="ECO:0000256" key="5">
    <source>
        <dbReference type="PROSITE-ProRule" id="PRU01240"/>
    </source>
</evidence>
<feature type="active site" description="Charge relay system" evidence="5">
    <location>
        <position position="247"/>
    </location>
</feature>
<organism evidence="8 9">
    <name type="scientific">Pontibacillus halophilus JSM 076056 = DSM 19796</name>
    <dbReference type="NCBI Taxonomy" id="1385510"/>
    <lineage>
        <taxon>Bacteria</taxon>
        <taxon>Bacillati</taxon>
        <taxon>Bacillota</taxon>
        <taxon>Bacilli</taxon>
        <taxon>Bacillales</taxon>
        <taxon>Bacillaceae</taxon>
        <taxon>Pontibacillus</taxon>
    </lineage>
</organism>
<dbReference type="Pfam" id="PF00082">
    <property type="entry name" value="Peptidase_S8"/>
    <property type="match status" value="1"/>
</dbReference>
<evidence type="ECO:0000256" key="4">
    <source>
        <dbReference type="ARBA" id="ARBA00022825"/>
    </source>
</evidence>
<dbReference type="PROSITE" id="PS00137">
    <property type="entry name" value="SUBTILASE_HIS"/>
    <property type="match status" value="1"/>
</dbReference>
<dbReference type="GO" id="GO:0006508">
    <property type="term" value="P:proteolysis"/>
    <property type="evidence" value="ECO:0007669"/>
    <property type="project" value="UniProtKB-KW"/>
</dbReference>
<dbReference type="OrthoDB" id="9798386at2"/>
<dbReference type="InterPro" id="IPR034202">
    <property type="entry name" value="Subtilisin_Carlsberg-like"/>
</dbReference>
<keyword evidence="2 5" id="KW-0645">Protease</keyword>
<keyword evidence="4 5" id="KW-0720">Serine protease</keyword>
<evidence type="ECO:0000313" key="8">
    <source>
        <dbReference type="EMBL" id="KGX93089.1"/>
    </source>
</evidence>
<evidence type="ECO:0000256" key="2">
    <source>
        <dbReference type="ARBA" id="ARBA00022670"/>
    </source>
</evidence>
<comment type="caution">
    <text evidence="8">The sequence shown here is derived from an EMBL/GenBank/DDBJ whole genome shotgun (WGS) entry which is preliminary data.</text>
</comment>
<dbReference type="SUPFAM" id="SSF52743">
    <property type="entry name" value="Subtilisin-like"/>
    <property type="match status" value="1"/>
</dbReference>
<reference evidence="8 9" key="1">
    <citation type="submission" date="2013-08" db="EMBL/GenBank/DDBJ databases">
        <authorList>
            <person name="Huang J."/>
            <person name="Wang G."/>
        </authorList>
    </citation>
    <scope>NUCLEOTIDE SEQUENCE [LARGE SCALE GENOMIC DNA]</scope>
    <source>
        <strain evidence="8 9">JSM 076056</strain>
    </source>
</reference>
<dbReference type="InterPro" id="IPR036852">
    <property type="entry name" value="Peptidase_S8/S53_dom_sf"/>
</dbReference>
<dbReference type="eggNOG" id="COG1404">
    <property type="taxonomic scope" value="Bacteria"/>
</dbReference>
<evidence type="ECO:0000256" key="1">
    <source>
        <dbReference type="ARBA" id="ARBA00011073"/>
    </source>
</evidence>
<dbReference type="AlphaFoldDB" id="A0A0A5GMA1"/>
<dbReference type="EMBL" id="AVPE01000003">
    <property type="protein sequence ID" value="KGX93089.1"/>
    <property type="molecule type" value="Genomic_DNA"/>
</dbReference>
<feature type="active site" description="Charge relay system" evidence="5">
    <location>
        <position position="83"/>
    </location>
</feature>
<keyword evidence="3 5" id="KW-0378">Hydrolase</keyword>
<proteinExistence type="inferred from homology"/>
<dbReference type="PRINTS" id="PR00723">
    <property type="entry name" value="SUBTILISIN"/>
</dbReference>
<keyword evidence="9" id="KW-1185">Reference proteome</keyword>
<protein>
    <submittedName>
        <fullName evidence="8">Serine protease</fullName>
    </submittedName>
</protein>
<dbReference type="InterPro" id="IPR015500">
    <property type="entry name" value="Peptidase_S8_subtilisin-rel"/>
</dbReference>
<dbReference type="PANTHER" id="PTHR43399">
    <property type="entry name" value="SUBTILISIN-RELATED"/>
    <property type="match status" value="1"/>
</dbReference>
<dbReference type="Proteomes" id="UP000030528">
    <property type="component" value="Unassembled WGS sequence"/>
</dbReference>
<dbReference type="RefSeq" id="WP_026799861.1">
    <property type="nucleotide sequence ID" value="NZ_AULI01000005.1"/>
</dbReference>
<gene>
    <name evidence="8" type="ORF">N781_11765</name>
</gene>
<dbReference type="PANTHER" id="PTHR43399:SF4">
    <property type="entry name" value="CELL WALL-ASSOCIATED PROTEASE"/>
    <property type="match status" value="1"/>
</dbReference>
<evidence type="ECO:0000256" key="6">
    <source>
        <dbReference type="RuleBase" id="RU003355"/>
    </source>
</evidence>
<dbReference type="PROSITE" id="PS00136">
    <property type="entry name" value="SUBTILASE_ASP"/>
    <property type="match status" value="1"/>
</dbReference>
<dbReference type="STRING" id="1385510.GCA_000425205_01415"/>
<dbReference type="PROSITE" id="PS51892">
    <property type="entry name" value="SUBTILASE"/>
    <property type="match status" value="1"/>
</dbReference>
<feature type="active site" description="Charge relay system" evidence="5">
    <location>
        <position position="49"/>
    </location>
</feature>
<evidence type="ECO:0000256" key="3">
    <source>
        <dbReference type="ARBA" id="ARBA00022801"/>
    </source>
</evidence>
<dbReference type="InterPro" id="IPR000209">
    <property type="entry name" value="Peptidase_S8/S53_dom"/>
</dbReference>
<dbReference type="InterPro" id="IPR023828">
    <property type="entry name" value="Peptidase_S8_Ser-AS"/>
</dbReference>
<evidence type="ECO:0000313" key="9">
    <source>
        <dbReference type="Proteomes" id="UP000030528"/>
    </source>
</evidence>
<dbReference type="InterPro" id="IPR023827">
    <property type="entry name" value="Peptidase_S8_Asp-AS"/>
</dbReference>
<sequence length="327" mass="35568">MASFRLIPHDVIELSSSREKTPYGIEMIQAAPLWDEGYSGKGVTIAVIDSGCDSHHPELKNRIVGGYNFSGGRPSDYRDDNGHGTHVAGTIAASRDQRGLTGVAPNCNLLILKAFDKDGAGSYNQIIQALEYAIKWRGPRNERVRIASLSFGGRQNYKKLHKSIKKAVASNILVVCAAGNNGDGDGSTNEYLYPGYYDEVVQVGAIDKRQRLASFSNTNDEVDLVAPGVDIESTYLNGGYATLSGTSMATPHAAGAAALLLEKGRHEFNRELTEPELYAQLIKHTRSIGYSPVIEGNGLLDLSATTHLTTKSNEPDEEWESFFIDEE</sequence>
<comment type="similarity">
    <text evidence="1 5 6">Belongs to the peptidase S8 family.</text>
</comment>
<dbReference type="CDD" id="cd07477">
    <property type="entry name" value="Peptidases_S8_Subtilisin_subset"/>
    <property type="match status" value="1"/>
</dbReference>
<dbReference type="GO" id="GO:0004252">
    <property type="term" value="F:serine-type endopeptidase activity"/>
    <property type="evidence" value="ECO:0007669"/>
    <property type="project" value="UniProtKB-UniRule"/>
</dbReference>
<feature type="domain" description="Peptidase S8/S53" evidence="7">
    <location>
        <begin position="40"/>
        <end position="286"/>
    </location>
</feature>
<evidence type="ECO:0000259" key="7">
    <source>
        <dbReference type="Pfam" id="PF00082"/>
    </source>
</evidence>
<dbReference type="PROSITE" id="PS00138">
    <property type="entry name" value="SUBTILASE_SER"/>
    <property type="match status" value="1"/>
</dbReference>
<dbReference type="InterPro" id="IPR022398">
    <property type="entry name" value="Peptidase_S8_His-AS"/>
</dbReference>
<dbReference type="InterPro" id="IPR051048">
    <property type="entry name" value="Peptidase_S8/S53_subtilisin"/>
</dbReference>
<accession>A0A0A5GMA1</accession>